<dbReference type="PANTHER" id="PTHR24198:SF165">
    <property type="entry name" value="ANKYRIN REPEAT-CONTAINING PROTEIN-RELATED"/>
    <property type="match status" value="1"/>
</dbReference>
<dbReference type="Pfam" id="PF13637">
    <property type="entry name" value="Ank_4"/>
    <property type="match status" value="1"/>
</dbReference>
<evidence type="ECO:0000256" key="2">
    <source>
        <dbReference type="ARBA" id="ARBA00023043"/>
    </source>
</evidence>
<dbReference type="InterPro" id="IPR036770">
    <property type="entry name" value="Ankyrin_rpt-contain_sf"/>
</dbReference>
<dbReference type="SMART" id="SM00248">
    <property type="entry name" value="ANK"/>
    <property type="match status" value="4"/>
</dbReference>
<dbReference type="Pfam" id="PF00023">
    <property type="entry name" value="Ank"/>
    <property type="match status" value="1"/>
</dbReference>
<organism evidence="4 5">
    <name type="scientific">Hydra vulgaris</name>
    <name type="common">Hydra</name>
    <name type="synonym">Hydra attenuata</name>
    <dbReference type="NCBI Taxonomy" id="6087"/>
    <lineage>
        <taxon>Eukaryota</taxon>
        <taxon>Metazoa</taxon>
        <taxon>Cnidaria</taxon>
        <taxon>Hydrozoa</taxon>
        <taxon>Hydroidolina</taxon>
        <taxon>Anthoathecata</taxon>
        <taxon>Aplanulata</taxon>
        <taxon>Hydridae</taxon>
        <taxon>Hydra</taxon>
    </lineage>
</organism>
<dbReference type="PANTHER" id="PTHR24198">
    <property type="entry name" value="ANKYRIN REPEAT AND PROTEIN KINASE DOMAIN-CONTAINING PROTEIN"/>
    <property type="match status" value="1"/>
</dbReference>
<keyword evidence="1" id="KW-0677">Repeat</keyword>
<evidence type="ECO:0000313" key="5">
    <source>
        <dbReference type="RefSeq" id="XP_065672555.1"/>
    </source>
</evidence>
<sequence length="258" mass="29772">METPGGNKRFRKMAFCKQEETLRHVDRSSSIMVNFKKTIEQHRSRSNSIVESPPPFFTPVKRISLEAMMNTKKLTKYLPFSQNKHHSFIGERFLKFILDGDCGKLEQMLKKLDADFNISELNSLVHEACYKGCLKCFQILIKNGVSHDCVIGDENWTPLHAAIMGENEELFRFLIPLYKNVDLVNSNGITPLHVAVYINNLLFVHLLLQASANMFIETQIMTPFQLAIDLKHSTILDYFILYSANHSTIDLTWERKVM</sequence>
<name>A0ABM4DDS0_HYDVU</name>
<gene>
    <name evidence="5" type="primary">LOC100200761</name>
</gene>
<feature type="repeat" description="ANK" evidence="3">
    <location>
        <begin position="154"/>
        <end position="186"/>
    </location>
</feature>
<evidence type="ECO:0000256" key="3">
    <source>
        <dbReference type="PROSITE-ProRule" id="PRU00023"/>
    </source>
</evidence>
<keyword evidence="2 3" id="KW-0040">ANK repeat</keyword>
<dbReference type="Gene3D" id="1.25.40.20">
    <property type="entry name" value="Ankyrin repeat-containing domain"/>
    <property type="match status" value="1"/>
</dbReference>
<evidence type="ECO:0000313" key="4">
    <source>
        <dbReference type="Proteomes" id="UP001652625"/>
    </source>
</evidence>
<protein>
    <submittedName>
        <fullName evidence="5">Serine/threonine-protein phosphatase 6 regulatory ankyrin repeat subunit A</fullName>
    </submittedName>
</protein>
<reference evidence="5" key="1">
    <citation type="submission" date="2025-08" db="UniProtKB">
        <authorList>
            <consortium name="RefSeq"/>
        </authorList>
    </citation>
    <scope>IDENTIFICATION</scope>
</reference>
<dbReference type="Proteomes" id="UP001652625">
    <property type="component" value="Chromosome 13"/>
</dbReference>
<dbReference type="PROSITE" id="PS50088">
    <property type="entry name" value="ANK_REPEAT"/>
    <property type="match status" value="2"/>
</dbReference>
<dbReference type="InterPro" id="IPR002110">
    <property type="entry name" value="Ankyrin_rpt"/>
</dbReference>
<accession>A0ABM4DDS0</accession>
<evidence type="ECO:0000256" key="1">
    <source>
        <dbReference type="ARBA" id="ARBA00022737"/>
    </source>
</evidence>
<dbReference type="PROSITE" id="PS50297">
    <property type="entry name" value="ANK_REP_REGION"/>
    <property type="match status" value="1"/>
</dbReference>
<dbReference type="RefSeq" id="XP_065672555.1">
    <property type="nucleotide sequence ID" value="XM_065816483.1"/>
</dbReference>
<feature type="repeat" description="ANK" evidence="3">
    <location>
        <begin position="187"/>
        <end position="219"/>
    </location>
</feature>
<proteinExistence type="predicted"/>
<keyword evidence="4" id="KW-1185">Reference proteome</keyword>
<dbReference type="GeneID" id="100200761"/>
<dbReference type="SUPFAM" id="SSF48403">
    <property type="entry name" value="Ankyrin repeat"/>
    <property type="match status" value="1"/>
</dbReference>